<proteinExistence type="predicted"/>
<dbReference type="InterPro" id="IPR019690">
    <property type="entry name" value="DUF2569"/>
</dbReference>
<organism evidence="2 3">
    <name type="scientific">Pseudodesulfovibrio cashew</name>
    <dbReference type="NCBI Taxonomy" id="2678688"/>
    <lineage>
        <taxon>Bacteria</taxon>
        <taxon>Pseudomonadati</taxon>
        <taxon>Thermodesulfobacteriota</taxon>
        <taxon>Desulfovibrionia</taxon>
        <taxon>Desulfovibrionales</taxon>
        <taxon>Desulfovibrionaceae</taxon>
    </lineage>
</organism>
<sequence length="160" mass="17850">MGESGSQNELVLCHGKDGLPKLGGWLLLLAAGQLLTIGVRAWDISGLMETIRHVDPAAMDLVLPIFRFEIGVAVSQIVLSAGLLFLLLTKRRLFVRAYIVAMIAMHLMNIVDLLWLRSMVYLMFNEMAMMLGRIAAGVVASGLWIWYLLVSRRVKLTLIR</sequence>
<keyword evidence="1" id="KW-0472">Membrane</keyword>
<dbReference type="RefSeq" id="WP_158945729.1">
    <property type="nucleotide sequence ID" value="NZ_CP046400.1"/>
</dbReference>
<dbReference type="Pfam" id="PF10754">
    <property type="entry name" value="DUF2569"/>
    <property type="match status" value="1"/>
</dbReference>
<name>A0A6I6J808_9BACT</name>
<evidence type="ECO:0000313" key="3">
    <source>
        <dbReference type="Proteomes" id="UP000428328"/>
    </source>
</evidence>
<keyword evidence="1" id="KW-0812">Transmembrane</keyword>
<reference evidence="2 3" key="1">
    <citation type="submission" date="2019-11" db="EMBL/GenBank/DDBJ databases">
        <authorList>
            <person name="Zheng R.K."/>
            <person name="Sun C.M."/>
        </authorList>
    </citation>
    <scope>NUCLEOTIDE SEQUENCE [LARGE SCALE GENOMIC DNA]</scope>
    <source>
        <strain evidence="2 3">SRB007</strain>
    </source>
</reference>
<accession>A0A6I6J808</accession>
<dbReference type="Proteomes" id="UP000428328">
    <property type="component" value="Chromosome"/>
</dbReference>
<evidence type="ECO:0000256" key="1">
    <source>
        <dbReference type="SAM" id="Phobius"/>
    </source>
</evidence>
<feature type="transmembrane region" description="Helical" evidence="1">
    <location>
        <begin position="128"/>
        <end position="150"/>
    </location>
</feature>
<dbReference type="KEGG" id="psel:GM415_00525"/>
<feature type="transmembrane region" description="Helical" evidence="1">
    <location>
        <begin position="62"/>
        <end position="88"/>
    </location>
</feature>
<keyword evidence="3" id="KW-1185">Reference proteome</keyword>
<evidence type="ECO:0000313" key="2">
    <source>
        <dbReference type="EMBL" id="QGY38685.1"/>
    </source>
</evidence>
<keyword evidence="1" id="KW-1133">Transmembrane helix</keyword>
<dbReference type="AlphaFoldDB" id="A0A6I6J808"/>
<feature type="transmembrane region" description="Helical" evidence="1">
    <location>
        <begin position="95"/>
        <end position="116"/>
    </location>
</feature>
<dbReference type="EMBL" id="CP046400">
    <property type="protein sequence ID" value="QGY38685.1"/>
    <property type="molecule type" value="Genomic_DNA"/>
</dbReference>
<gene>
    <name evidence="2" type="ORF">GM415_00525</name>
</gene>
<protein>
    <submittedName>
        <fullName evidence="2">DUF2569 family protein</fullName>
    </submittedName>
</protein>